<comment type="similarity">
    <text evidence="7">Belongs to the ADAT1 family.</text>
</comment>
<dbReference type="EC" id="3.5.4.34" evidence="8"/>
<evidence type="ECO:0000256" key="8">
    <source>
        <dbReference type="ARBA" id="ARBA00038940"/>
    </source>
</evidence>
<comment type="cofactor">
    <cofactor evidence="5">
        <name>1D-myo-inositol hexakisphosphate</name>
        <dbReference type="ChEBI" id="CHEBI:58130"/>
    </cofactor>
</comment>
<evidence type="ECO:0000259" key="13">
    <source>
        <dbReference type="PROSITE" id="PS50141"/>
    </source>
</evidence>
<dbReference type="AlphaFoldDB" id="A0A6P4J8Z4"/>
<evidence type="ECO:0000313" key="14">
    <source>
        <dbReference type="Proteomes" id="UP001652661"/>
    </source>
</evidence>
<dbReference type="Proteomes" id="UP001652661">
    <property type="component" value="Chromosome 2R"/>
</dbReference>
<evidence type="ECO:0000256" key="12">
    <source>
        <dbReference type="SAM" id="MobiDB-lite"/>
    </source>
</evidence>
<dbReference type="GO" id="GO:0003723">
    <property type="term" value="F:RNA binding"/>
    <property type="evidence" value="ECO:0007669"/>
    <property type="project" value="InterPro"/>
</dbReference>
<feature type="domain" description="A to I editase" evidence="13">
    <location>
        <begin position="56"/>
        <end position="397"/>
    </location>
</feature>
<evidence type="ECO:0000256" key="11">
    <source>
        <dbReference type="ARBA" id="ARBA00047635"/>
    </source>
</evidence>
<dbReference type="GO" id="GO:0046872">
    <property type="term" value="F:metal ion binding"/>
    <property type="evidence" value="ECO:0007669"/>
    <property type="project" value="UniProtKB-KW"/>
</dbReference>
<sequence>MCANENNKPSLQDIANLCFDKFKSLPKTGKPTPSQWTVLAGIVEYNRITGSLKVVAIGCGTKCIGSSRLCPNGYLLNDSHAEVLARRAFLRYLYRELKQEGIFQWDSKQKCYQLDDHLEFHFLSTQTPCGDACILAEKDAEKPAKRQRLDEEESEMVYTGAKLIRCPESDVGSDDMQQTPGALRTKPGRGERTLSMSCSDKLARWNVLGVQGALIDSLIAKPIYFSSLNFCCADAHRESLERAIYGRFEDRPFQHSRFQPQKPQIRICHSCDLIFEHSQRLDWQPSPNGLAWSLLPEELRPYDISVNGTRQGVTKKKMNTPQAASAVSKYSLFKSFQDLHCSHPKLRDARPQNVLTSEPTSYLASKFSAAEYQLAWGQLKSSYFLQWTSKPKELQNFSIRTD</sequence>
<name>A0A6P4J8Z4_DROKI</name>
<dbReference type="PANTHER" id="PTHR46516:SF1">
    <property type="entry name" value="TRNA-SPECIFIC ADENOSINE DEAMINASE 1"/>
    <property type="match status" value="1"/>
</dbReference>
<accession>A0A6P4J8Z4</accession>
<evidence type="ECO:0000256" key="9">
    <source>
        <dbReference type="ARBA" id="ARBA00040502"/>
    </source>
</evidence>
<reference evidence="14" key="1">
    <citation type="submission" date="2025-05" db="UniProtKB">
        <authorList>
            <consortium name="RefSeq"/>
        </authorList>
    </citation>
    <scope>NUCLEOTIDE SEQUENCE [LARGE SCALE GENOMIC DNA]</scope>
    <source>
        <strain evidence="14">14028-0561.14</strain>
    </source>
</reference>
<comment type="catalytic activity">
    <reaction evidence="11">
        <text>adenosine(37) in tRNA(Ala) + H2O + H(+) = inosine(37) in tRNA(Ala) + NH4(+)</text>
        <dbReference type="Rhea" id="RHEA:50968"/>
        <dbReference type="Rhea" id="RHEA-COMP:12855"/>
        <dbReference type="Rhea" id="RHEA-COMP:12856"/>
        <dbReference type="ChEBI" id="CHEBI:15377"/>
        <dbReference type="ChEBI" id="CHEBI:15378"/>
        <dbReference type="ChEBI" id="CHEBI:28938"/>
        <dbReference type="ChEBI" id="CHEBI:74411"/>
        <dbReference type="ChEBI" id="CHEBI:82852"/>
        <dbReference type="EC" id="3.5.4.34"/>
    </reaction>
</comment>
<feature type="region of interest" description="Disordered" evidence="12">
    <location>
        <begin position="169"/>
        <end position="190"/>
    </location>
</feature>
<evidence type="ECO:0000256" key="6">
    <source>
        <dbReference type="ARBA" id="ARBA00037784"/>
    </source>
</evidence>
<evidence type="ECO:0000256" key="7">
    <source>
        <dbReference type="ARBA" id="ARBA00038326"/>
    </source>
</evidence>
<evidence type="ECO:0000256" key="10">
    <source>
        <dbReference type="ARBA" id="ARBA00041760"/>
    </source>
</evidence>
<evidence type="ECO:0000313" key="15">
    <source>
        <dbReference type="RefSeq" id="XP_017037350.1"/>
    </source>
</evidence>
<evidence type="ECO:0000256" key="1">
    <source>
        <dbReference type="ARBA" id="ARBA00022694"/>
    </source>
</evidence>
<evidence type="ECO:0000256" key="3">
    <source>
        <dbReference type="ARBA" id="ARBA00022801"/>
    </source>
</evidence>
<keyword evidence="4" id="KW-0862">Zinc</keyword>
<reference evidence="15" key="2">
    <citation type="submission" date="2025-08" db="UniProtKB">
        <authorList>
            <consortium name="RefSeq"/>
        </authorList>
    </citation>
    <scope>IDENTIFICATION</scope>
    <source>
        <strain evidence="15">14028-0561.14</strain>
        <tissue evidence="15">Whole fly</tissue>
    </source>
</reference>
<evidence type="ECO:0000256" key="4">
    <source>
        <dbReference type="ARBA" id="ARBA00022833"/>
    </source>
</evidence>
<keyword evidence="3" id="KW-0378">Hydrolase</keyword>
<protein>
    <recommendedName>
        <fullName evidence="9">tRNA-specific adenosine deaminase 1</fullName>
        <ecNumber evidence="8">3.5.4.34</ecNumber>
    </recommendedName>
    <alternativeName>
        <fullName evidence="10">tRNA-specific adenosine-37 deaminase</fullName>
    </alternativeName>
</protein>
<organism evidence="14 15">
    <name type="scientific">Drosophila kikkawai</name>
    <name type="common">Fruit fly</name>
    <dbReference type="NCBI Taxonomy" id="30033"/>
    <lineage>
        <taxon>Eukaryota</taxon>
        <taxon>Metazoa</taxon>
        <taxon>Ecdysozoa</taxon>
        <taxon>Arthropoda</taxon>
        <taxon>Hexapoda</taxon>
        <taxon>Insecta</taxon>
        <taxon>Pterygota</taxon>
        <taxon>Neoptera</taxon>
        <taxon>Endopterygota</taxon>
        <taxon>Diptera</taxon>
        <taxon>Brachycera</taxon>
        <taxon>Muscomorpha</taxon>
        <taxon>Ephydroidea</taxon>
        <taxon>Drosophilidae</taxon>
        <taxon>Drosophila</taxon>
        <taxon>Sophophora</taxon>
    </lineage>
</organism>
<dbReference type="RefSeq" id="XP_017037350.1">
    <property type="nucleotide sequence ID" value="XM_017181861.3"/>
</dbReference>
<dbReference type="GO" id="GO:0043829">
    <property type="term" value="F:tRNA-specific adenosine-37 deaminase activity"/>
    <property type="evidence" value="ECO:0007669"/>
    <property type="project" value="UniProtKB-EC"/>
</dbReference>
<keyword evidence="2" id="KW-0479">Metal-binding</keyword>
<dbReference type="PROSITE" id="PS50141">
    <property type="entry name" value="A_DEAMIN_EDITASE"/>
    <property type="match status" value="1"/>
</dbReference>
<dbReference type="Pfam" id="PF02137">
    <property type="entry name" value="A_deamin"/>
    <property type="match status" value="1"/>
</dbReference>
<keyword evidence="14" id="KW-1185">Reference proteome</keyword>
<dbReference type="InterPro" id="IPR002466">
    <property type="entry name" value="A_deamin"/>
</dbReference>
<evidence type="ECO:0000256" key="5">
    <source>
        <dbReference type="ARBA" id="ARBA00037026"/>
    </source>
</evidence>
<proteinExistence type="inferred from homology"/>
<dbReference type="PANTHER" id="PTHR46516">
    <property type="entry name" value="TRNA-SPECIFIC ADENOSINE DEAMINASE 1"/>
    <property type="match status" value="1"/>
</dbReference>
<keyword evidence="1" id="KW-0819">tRNA processing</keyword>
<dbReference type="SMART" id="SM00552">
    <property type="entry name" value="ADEAMc"/>
    <property type="match status" value="1"/>
</dbReference>
<dbReference type="OMA" id="HPKKITY"/>
<dbReference type="OrthoDB" id="416253at2759"/>
<gene>
    <name evidence="15" type="primary">Adat1</name>
</gene>
<dbReference type="GO" id="GO:0008033">
    <property type="term" value="P:tRNA processing"/>
    <property type="evidence" value="ECO:0007669"/>
    <property type="project" value="UniProtKB-KW"/>
</dbReference>
<comment type="function">
    <text evidence="6">Specifically deaminates adenosine-37 to inosine in tRNA-Ala.</text>
</comment>
<evidence type="ECO:0000256" key="2">
    <source>
        <dbReference type="ARBA" id="ARBA00022723"/>
    </source>
</evidence>